<dbReference type="STRING" id="1198029.A0A1U7LV43"/>
<keyword evidence="11" id="KW-1185">Reference proteome</keyword>
<evidence type="ECO:0000256" key="4">
    <source>
        <dbReference type="ARBA" id="ARBA00022490"/>
    </source>
</evidence>
<evidence type="ECO:0000256" key="1">
    <source>
        <dbReference type="ARBA" id="ARBA00004275"/>
    </source>
</evidence>
<evidence type="ECO:0000256" key="5">
    <source>
        <dbReference type="ARBA" id="ARBA00022737"/>
    </source>
</evidence>
<sequence>MSDLFSGAACSAAANPLSQLSKHAARDASLQQDRLVPQNTSIHKSFRSAPHNVNQQDQQILFFGDKPAFGFDGISREIRAIQQTGREWSSEFQNDRHMLPPERAAHMESASRQRVPSMSPLHEISNPAWREEFSLSSTVNYAPQAFMPGNRMLPSFQGAFGSQLTQLPSYHEPLRKGKEKLVELTDQNWEEHFDALEKESQQERQEGLEESQDELMNQQFHGDFESIWNGIQQDNPSFSGIEDLHAFSINEKPDLGDYQFELDNPYLNRVDPFAEGLRLMESGASLSEVALCFEAAVQQDMGRAEAWTQLGLVQAQNEKEEPAIRALDKATNLESTNLQAMMGLAVSYTNEGYDSAAYMTLESWIVAKYPSLTTSIPKGQGRDQLHQRVTSQFIHAAQLSPNGAQMDADVQVGLGVLFYGSESYDKAVDCFTAALSSRPNDHLLWNRLGATLANSGRSEEAINAYHKALEISPSFVRARYNLGVSCINIGCYEEAAQHLLGALAQHQRGDVPGGVNISSNLWETLRRVFMCQDRRDLSELAITGTDVNIFREFFEF</sequence>
<gene>
    <name evidence="10" type="ORF">NEOLI_000267</name>
</gene>
<evidence type="ECO:0000256" key="6">
    <source>
        <dbReference type="ARBA" id="ARBA00022803"/>
    </source>
</evidence>
<evidence type="ECO:0000256" key="3">
    <source>
        <dbReference type="ARBA" id="ARBA00005348"/>
    </source>
</evidence>
<reference evidence="10 11" key="1">
    <citation type="submission" date="2016-04" db="EMBL/GenBank/DDBJ databases">
        <title>Evolutionary innovation and constraint leading to complex multicellularity in the Ascomycota.</title>
        <authorList>
            <person name="Cisse O."/>
            <person name="Nguyen A."/>
            <person name="Hewitt D.A."/>
            <person name="Jedd G."/>
            <person name="Stajich J.E."/>
        </authorList>
    </citation>
    <scope>NUCLEOTIDE SEQUENCE [LARGE SCALE GENOMIC DNA]</scope>
    <source>
        <strain evidence="10 11">DAH-3</strain>
    </source>
</reference>
<dbReference type="PROSITE" id="PS50005">
    <property type="entry name" value="TPR"/>
    <property type="match status" value="3"/>
</dbReference>
<keyword evidence="10" id="KW-0675">Receptor</keyword>
<keyword evidence="4" id="KW-0963">Cytoplasm</keyword>
<dbReference type="Gene3D" id="1.25.40.10">
    <property type="entry name" value="Tetratricopeptide repeat domain"/>
    <property type="match status" value="1"/>
</dbReference>
<feature type="repeat" description="TPR" evidence="8">
    <location>
        <begin position="442"/>
        <end position="475"/>
    </location>
</feature>
<feature type="coiled-coil region" evidence="9">
    <location>
        <begin position="186"/>
        <end position="218"/>
    </location>
</feature>
<dbReference type="SMART" id="SM00028">
    <property type="entry name" value="TPR"/>
    <property type="match status" value="4"/>
</dbReference>
<dbReference type="Proteomes" id="UP000186594">
    <property type="component" value="Unassembled WGS sequence"/>
</dbReference>
<dbReference type="Pfam" id="PF13414">
    <property type="entry name" value="TPR_11"/>
    <property type="match status" value="1"/>
</dbReference>
<evidence type="ECO:0000256" key="8">
    <source>
        <dbReference type="PROSITE-ProRule" id="PRU00339"/>
    </source>
</evidence>
<evidence type="ECO:0000313" key="10">
    <source>
        <dbReference type="EMBL" id="OLL26546.1"/>
    </source>
</evidence>
<dbReference type="Pfam" id="PF13181">
    <property type="entry name" value="TPR_8"/>
    <property type="match status" value="1"/>
</dbReference>
<dbReference type="GO" id="GO:0140597">
    <property type="term" value="F:protein carrier chaperone"/>
    <property type="evidence" value="ECO:0007669"/>
    <property type="project" value="EnsemblFungi"/>
</dbReference>
<keyword evidence="6 8" id="KW-0802">TPR repeat</keyword>
<proteinExistence type="inferred from homology"/>
<dbReference type="GO" id="GO:0005052">
    <property type="term" value="F:peroxisome matrix targeting signal-1 binding"/>
    <property type="evidence" value="ECO:0007669"/>
    <property type="project" value="EnsemblFungi"/>
</dbReference>
<organism evidence="10 11">
    <name type="scientific">Neolecta irregularis (strain DAH-3)</name>
    <dbReference type="NCBI Taxonomy" id="1198029"/>
    <lineage>
        <taxon>Eukaryota</taxon>
        <taxon>Fungi</taxon>
        <taxon>Dikarya</taxon>
        <taxon>Ascomycota</taxon>
        <taxon>Taphrinomycotina</taxon>
        <taxon>Neolectales</taxon>
        <taxon>Neolectaceae</taxon>
        <taxon>Neolecta</taxon>
    </lineage>
</organism>
<dbReference type="GO" id="GO:0016560">
    <property type="term" value="P:protein import into peroxisome matrix, docking"/>
    <property type="evidence" value="ECO:0007669"/>
    <property type="project" value="EnsemblFungi"/>
</dbReference>
<dbReference type="OrthoDB" id="10006023at2759"/>
<keyword evidence="7" id="KW-0576">Peroxisome</keyword>
<dbReference type="GO" id="GO:0030674">
    <property type="term" value="F:protein-macromolecule adaptor activity"/>
    <property type="evidence" value="ECO:0007669"/>
    <property type="project" value="EnsemblFungi"/>
</dbReference>
<protein>
    <submittedName>
        <fullName evidence="10">Peroxisomal targeting signal receptor</fullName>
    </submittedName>
</protein>
<evidence type="ECO:0000256" key="7">
    <source>
        <dbReference type="ARBA" id="ARBA00023140"/>
    </source>
</evidence>
<dbReference type="GO" id="GO:1990429">
    <property type="term" value="C:peroxisomal importomer complex"/>
    <property type="evidence" value="ECO:0007669"/>
    <property type="project" value="EnsemblFungi"/>
</dbReference>
<dbReference type="SUPFAM" id="SSF48452">
    <property type="entry name" value="TPR-like"/>
    <property type="match status" value="1"/>
</dbReference>
<dbReference type="PANTHER" id="PTHR10130:SF0">
    <property type="entry name" value="GH08708P"/>
    <property type="match status" value="1"/>
</dbReference>
<feature type="repeat" description="TPR" evidence="8">
    <location>
        <begin position="304"/>
        <end position="337"/>
    </location>
</feature>
<dbReference type="AlphaFoldDB" id="A0A1U7LV43"/>
<dbReference type="InterPro" id="IPR024111">
    <property type="entry name" value="PEX5/PEX5L"/>
</dbReference>
<dbReference type="GO" id="GO:0005778">
    <property type="term" value="C:peroxisomal membrane"/>
    <property type="evidence" value="ECO:0007669"/>
    <property type="project" value="EnsemblFungi"/>
</dbReference>
<comment type="similarity">
    <text evidence="3">Belongs to the peroxisomal targeting signal receptor family.</text>
</comment>
<dbReference type="InterPro" id="IPR019734">
    <property type="entry name" value="TPR_rpt"/>
</dbReference>
<keyword evidence="5" id="KW-0677">Repeat</keyword>
<evidence type="ECO:0000313" key="11">
    <source>
        <dbReference type="Proteomes" id="UP000186594"/>
    </source>
</evidence>
<dbReference type="OMA" id="FDWANEY"/>
<keyword evidence="9" id="KW-0175">Coiled coil</keyword>
<accession>A0A1U7LV43</accession>
<evidence type="ECO:0000256" key="9">
    <source>
        <dbReference type="SAM" id="Coils"/>
    </source>
</evidence>
<comment type="subcellular location">
    <subcellularLocation>
        <location evidence="2">Cytoplasm</location>
    </subcellularLocation>
    <subcellularLocation>
        <location evidence="1">Peroxisome</location>
    </subcellularLocation>
</comment>
<dbReference type="InterPro" id="IPR011990">
    <property type="entry name" value="TPR-like_helical_dom_sf"/>
</dbReference>
<dbReference type="GO" id="GO:0005782">
    <property type="term" value="C:peroxisomal matrix"/>
    <property type="evidence" value="ECO:0007669"/>
    <property type="project" value="EnsemblFungi"/>
</dbReference>
<dbReference type="EMBL" id="LXFE01000167">
    <property type="protein sequence ID" value="OLL26546.1"/>
    <property type="molecule type" value="Genomic_DNA"/>
</dbReference>
<comment type="caution">
    <text evidence="10">The sequence shown here is derived from an EMBL/GenBank/DDBJ whole genome shotgun (WGS) entry which is preliminary data.</text>
</comment>
<name>A0A1U7LV43_NEOID</name>
<feature type="repeat" description="TPR" evidence="8">
    <location>
        <begin position="408"/>
        <end position="441"/>
    </location>
</feature>
<dbReference type="GO" id="GO:0005829">
    <property type="term" value="C:cytosol"/>
    <property type="evidence" value="ECO:0007669"/>
    <property type="project" value="EnsemblFungi"/>
</dbReference>
<dbReference type="PANTHER" id="PTHR10130">
    <property type="entry name" value="PEROXISOMAL TARGETING SIGNAL 1 RECEPTOR PEX5"/>
    <property type="match status" value="1"/>
</dbReference>
<evidence type="ECO:0000256" key="2">
    <source>
        <dbReference type="ARBA" id="ARBA00004496"/>
    </source>
</evidence>